<sequence length="129" mass="14039">MSMSRRAMLNAGMLLCLGMLTACATQPGVGHAAPAREGEVVEVMAYAVKPGMERQFEEARSAMFTFLKKQPGFVSVASRKDLKDPKIQVDSSVWASREQYAAAGAALPDSLRSSFMGTVGEWKYFGLIR</sequence>
<dbReference type="HOGENOM" id="CLU_1944801_0_0_0"/>
<evidence type="ECO:0000313" key="4">
    <source>
        <dbReference type="Proteomes" id="UP000001660"/>
    </source>
</evidence>
<reference evidence="3 4" key="1">
    <citation type="journal article" date="2010" name="Proc. Natl. Acad. Sci. U.S.A.">
        <title>A Nitrospira metagenome illuminates the physiology and evolution of globally important nitrite-oxidizing bacteria.</title>
        <authorList>
            <person name="Lucker S."/>
            <person name="Wagner M."/>
            <person name="Maixner F."/>
            <person name="Pelletier E."/>
            <person name="Koch H."/>
            <person name="Vacherie B."/>
            <person name="Rattei T."/>
            <person name="Sinninghe Damste J."/>
            <person name="Spieck E."/>
            <person name="Le Paslier D."/>
            <person name="Daims H."/>
        </authorList>
    </citation>
    <scope>NUCLEOTIDE SEQUENCE [LARGE SCALE GENOMIC DNA]</scope>
</reference>
<feature type="signal peptide" evidence="1">
    <location>
        <begin position="1"/>
        <end position="24"/>
    </location>
</feature>
<dbReference type="STRING" id="330214.NIDE2129"/>
<feature type="domain" description="ABM" evidence="2">
    <location>
        <begin position="40"/>
        <end position="102"/>
    </location>
</feature>
<dbReference type="EMBL" id="FP929003">
    <property type="protein sequence ID" value="CBK41849.1"/>
    <property type="molecule type" value="Genomic_DNA"/>
</dbReference>
<dbReference type="Proteomes" id="UP000001660">
    <property type="component" value="Chromosome"/>
</dbReference>
<keyword evidence="1" id="KW-0732">Signal</keyword>
<evidence type="ECO:0000313" key="3">
    <source>
        <dbReference type="EMBL" id="CBK41849.1"/>
    </source>
</evidence>
<feature type="chain" id="PRO_5003120017" description="ABM domain-containing protein" evidence="1">
    <location>
        <begin position="25"/>
        <end position="129"/>
    </location>
</feature>
<dbReference type="SUPFAM" id="SSF54909">
    <property type="entry name" value="Dimeric alpha+beta barrel"/>
    <property type="match status" value="1"/>
</dbReference>
<dbReference type="PROSITE" id="PS51318">
    <property type="entry name" value="TAT"/>
    <property type="match status" value="1"/>
</dbReference>
<gene>
    <name evidence="3" type="ORF">NIDE2129</name>
</gene>
<keyword evidence="4" id="KW-1185">Reference proteome</keyword>
<dbReference type="InterPro" id="IPR006311">
    <property type="entry name" value="TAT_signal"/>
</dbReference>
<dbReference type="PROSITE" id="PS51257">
    <property type="entry name" value="PROKAR_LIPOPROTEIN"/>
    <property type="match status" value="1"/>
</dbReference>
<evidence type="ECO:0000259" key="2">
    <source>
        <dbReference type="Pfam" id="PF03992"/>
    </source>
</evidence>
<dbReference type="eggNOG" id="COG2329">
    <property type="taxonomic scope" value="Bacteria"/>
</dbReference>
<proteinExistence type="predicted"/>
<dbReference type="Pfam" id="PF03992">
    <property type="entry name" value="ABM"/>
    <property type="match status" value="1"/>
</dbReference>
<dbReference type="InterPro" id="IPR007138">
    <property type="entry name" value="ABM_dom"/>
</dbReference>
<name>D8PF40_9BACT</name>
<protein>
    <recommendedName>
        <fullName evidence="2">ABM domain-containing protein</fullName>
    </recommendedName>
</protein>
<accession>D8PF40</accession>
<organism evidence="3 4">
    <name type="scientific">Nitrospira defluvii</name>
    <dbReference type="NCBI Taxonomy" id="330214"/>
    <lineage>
        <taxon>Bacteria</taxon>
        <taxon>Pseudomonadati</taxon>
        <taxon>Nitrospirota</taxon>
        <taxon>Nitrospiria</taxon>
        <taxon>Nitrospirales</taxon>
        <taxon>Nitrospiraceae</taxon>
        <taxon>Nitrospira</taxon>
    </lineage>
</organism>
<evidence type="ECO:0000256" key="1">
    <source>
        <dbReference type="SAM" id="SignalP"/>
    </source>
</evidence>
<dbReference type="InterPro" id="IPR011008">
    <property type="entry name" value="Dimeric_a/b-barrel"/>
</dbReference>
<dbReference type="AlphaFoldDB" id="D8PF40"/>
<dbReference type="KEGG" id="nde:NIDE2129"/>
<dbReference type="Gene3D" id="3.30.70.100">
    <property type="match status" value="1"/>
</dbReference>